<dbReference type="Proteomes" id="UP000765509">
    <property type="component" value="Unassembled WGS sequence"/>
</dbReference>
<dbReference type="Gene3D" id="3.10.10.10">
    <property type="entry name" value="HIV Type 1 Reverse Transcriptase, subunit A, domain 1"/>
    <property type="match status" value="1"/>
</dbReference>
<dbReference type="PANTHER" id="PTHR24559">
    <property type="entry name" value="TRANSPOSON TY3-I GAG-POL POLYPROTEIN"/>
    <property type="match status" value="1"/>
</dbReference>
<sequence length="169" mass="19820">MTTKKHLHQTKNLWGQLYAYPESPKSGEFLEIHFKQLPDLGLIRKVGLNEELERTTPVIVVWHNGKSRMARDFRAMNTYTVPERYPIPKIQISLTQISQEVYINTMDALKGFHQNFVTPRARKYFRIIVHCGVYEYLRMPFGIKNAPSHVQRMMNEIFPEEPSEGCLIL</sequence>
<evidence type="ECO:0000313" key="2">
    <source>
        <dbReference type="EMBL" id="MBW0591449.1"/>
    </source>
</evidence>
<dbReference type="InterPro" id="IPR000477">
    <property type="entry name" value="RT_dom"/>
</dbReference>
<dbReference type="PANTHER" id="PTHR24559:SF444">
    <property type="entry name" value="REVERSE TRANSCRIPTASE DOMAIN-CONTAINING PROTEIN"/>
    <property type="match status" value="1"/>
</dbReference>
<evidence type="ECO:0000313" key="3">
    <source>
        <dbReference type="Proteomes" id="UP000765509"/>
    </source>
</evidence>
<proteinExistence type="predicted"/>
<dbReference type="InterPro" id="IPR043128">
    <property type="entry name" value="Rev_trsase/Diguanyl_cyclase"/>
</dbReference>
<reference evidence="2" key="1">
    <citation type="submission" date="2021-03" db="EMBL/GenBank/DDBJ databases">
        <title>Draft genome sequence of rust myrtle Austropuccinia psidii MF-1, a brazilian biotype.</title>
        <authorList>
            <person name="Quecine M.C."/>
            <person name="Pachon D.M.R."/>
            <person name="Bonatelli M.L."/>
            <person name="Correr F.H."/>
            <person name="Franceschini L.M."/>
            <person name="Leite T.F."/>
            <person name="Margarido G.R.A."/>
            <person name="Almeida C.A."/>
            <person name="Ferrarezi J.A."/>
            <person name="Labate C.A."/>
        </authorList>
    </citation>
    <scope>NUCLEOTIDE SEQUENCE</scope>
    <source>
        <strain evidence="2">MF-1</strain>
    </source>
</reference>
<feature type="domain" description="Reverse transcriptase" evidence="1">
    <location>
        <begin position="65"/>
        <end position="158"/>
    </location>
</feature>
<dbReference type="CDD" id="cd01647">
    <property type="entry name" value="RT_LTR"/>
    <property type="match status" value="1"/>
</dbReference>
<dbReference type="InterPro" id="IPR053134">
    <property type="entry name" value="RNA-dir_DNA_polymerase"/>
</dbReference>
<keyword evidence="3" id="KW-1185">Reference proteome</keyword>
<dbReference type="InterPro" id="IPR043502">
    <property type="entry name" value="DNA/RNA_pol_sf"/>
</dbReference>
<accession>A0A9Q3L2D8</accession>
<dbReference type="Pfam" id="PF00078">
    <property type="entry name" value="RVT_1"/>
    <property type="match status" value="1"/>
</dbReference>
<dbReference type="Gene3D" id="3.30.70.270">
    <property type="match status" value="1"/>
</dbReference>
<name>A0A9Q3L2D8_9BASI</name>
<dbReference type="AlphaFoldDB" id="A0A9Q3L2D8"/>
<protein>
    <recommendedName>
        <fullName evidence="1">Reverse transcriptase domain-containing protein</fullName>
    </recommendedName>
</protein>
<organism evidence="2 3">
    <name type="scientific">Austropuccinia psidii MF-1</name>
    <dbReference type="NCBI Taxonomy" id="1389203"/>
    <lineage>
        <taxon>Eukaryota</taxon>
        <taxon>Fungi</taxon>
        <taxon>Dikarya</taxon>
        <taxon>Basidiomycota</taxon>
        <taxon>Pucciniomycotina</taxon>
        <taxon>Pucciniomycetes</taxon>
        <taxon>Pucciniales</taxon>
        <taxon>Sphaerophragmiaceae</taxon>
        <taxon>Austropuccinia</taxon>
    </lineage>
</organism>
<comment type="caution">
    <text evidence="2">The sequence shown here is derived from an EMBL/GenBank/DDBJ whole genome shotgun (WGS) entry which is preliminary data.</text>
</comment>
<dbReference type="SUPFAM" id="SSF56672">
    <property type="entry name" value="DNA/RNA polymerases"/>
    <property type="match status" value="1"/>
</dbReference>
<dbReference type="EMBL" id="AVOT02143148">
    <property type="protein sequence ID" value="MBW0591449.1"/>
    <property type="molecule type" value="Genomic_DNA"/>
</dbReference>
<evidence type="ECO:0000259" key="1">
    <source>
        <dbReference type="Pfam" id="PF00078"/>
    </source>
</evidence>
<gene>
    <name evidence="2" type="ORF">O181_131164</name>
</gene>